<dbReference type="PANTHER" id="PTHR32114">
    <property type="entry name" value="ABC TRANSPORTER ABCH.3"/>
    <property type="match status" value="1"/>
</dbReference>
<evidence type="ECO:0000256" key="2">
    <source>
        <dbReference type="ARBA" id="ARBA00011322"/>
    </source>
</evidence>
<keyword evidence="5" id="KW-0067">ATP-binding</keyword>
<reference evidence="5" key="1">
    <citation type="journal article" date="2014" name="Int. J. Syst. Evol. Microbiol.">
        <title>Complete genome sequence of Corynebacterium casei LMG S-19264T (=DSM 44701T), isolated from a smear-ripened cheese.</title>
        <authorList>
            <consortium name="US DOE Joint Genome Institute (JGI-PGF)"/>
            <person name="Walter F."/>
            <person name="Albersmeier A."/>
            <person name="Kalinowski J."/>
            <person name="Ruckert C."/>
        </authorList>
    </citation>
    <scope>NUCLEOTIDE SEQUENCE</scope>
    <source>
        <strain evidence="5">CGMCC 1.12777</strain>
    </source>
</reference>
<protein>
    <recommendedName>
        <fullName evidence="3">Nuclease SbcCD subunit C</fullName>
    </recommendedName>
</protein>
<gene>
    <name evidence="5" type="ORF">GCM10007096_00360</name>
</gene>
<accession>A0A8J3EKI2</accession>
<feature type="coiled-coil region" evidence="4">
    <location>
        <begin position="214"/>
        <end position="289"/>
    </location>
</feature>
<dbReference type="RefSeq" id="WP_188494861.1">
    <property type="nucleotide sequence ID" value="NZ_BMFV01000001.1"/>
</dbReference>
<dbReference type="PANTHER" id="PTHR32114:SF2">
    <property type="entry name" value="ABC TRANSPORTER ABCH.3"/>
    <property type="match status" value="1"/>
</dbReference>
<dbReference type="SUPFAM" id="SSF52540">
    <property type="entry name" value="P-loop containing nucleoside triphosphate hydrolases"/>
    <property type="match status" value="2"/>
</dbReference>
<evidence type="ECO:0000256" key="3">
    <source>
        <dbReference type="ARBA" id="ARBA00013368"/>
    </source>
</evidence>
<comment type="caution">
    <text evidence="5">The sequence shown here is derived from an EMBL/GenBank/DDBJ whole genome shotgun (WGS) entry which is preliminary data.</text>
</comment>
<dbReference type="EMBL" id="BMFV01000001">
    <property type="protein sequence ID" value="GGH73281.1"/>
    <property type="molecule type" value="Genomic_DNA"/>
</dbReference>
<dbReference type="InterPro" id="IPR027417">
    <property type="entry name" value="P-loop_NTPase"/>
</dbReference>
<evidence type="ECO:0000256" key="1">
    <source>
        <dbReference type="ARBA" id="ARBA00006930"/>
    </source>
</evidence>
<evidence type="ECO:0000256" key="4">
    <source>
        <dbReference type="SAM" id="Coils"/>
    </source>
</evidence>
<dbReference type="GO" id="GO:0005524">
    <property type="term" value="F:ATP binding"/>
    <property type="evidence" value="ECO:0007669"/>
    <property type="project" value="UniProtKB-KW"/>
</dbReference>
<keyword evidence="4" id="KW-0175">Coiled coil</keyword>
<evidence type="ECO:0000313" key="5">
    <source>
        <dbReference type="EMBL" id="GGH73281.1"/>
    </source>
</evidence>
<sequence length="665" mass="76531">MIIHSLEMDHFRQYYGHQSIQFASSEGEQIVTVILGENGRGKTGIYRAMMLAFFGDTKLEQDSQEAEIILTNIKALEEQTQGVQSGVTVIFEHLQQTYRLRRTYFAQKTEDGVIHEQLLKVSLDNVTTNESWQKEQEVQAMIRKIVDERVKHYFFFDGERIERLTRVSSQQREEIAIGIKNLLKIDHVMKSKEVINKVLSKVKKELEQHSKGEYKKALIELTQKEQSMEKLAEQQETILKEKNANQDRILSIDEQLKEYESMKALFLERETLEKEEDRLKQALMSKMEQLKKMNKYLPLLLGEDTYHATLAKLRGDINLSNTSGIESDFINQLMEDMRCICGASVPKESPEYQQLAALKASVEAYEENKTFHDLYQSLQGLISYLEGRQDSVAFILNEVKQIQGDQEEVKWKLEELNRNLSAVGEQKIYTLNQERTELTQAMIQLEVKLTQIAQEQADLKSDIDHLEMNVQELKRKSGIRDQLLQKHDILRRAVASLTSLIATFERELMQELEMTTQQNLQYLLDDAGRAMMKKVKINPDYSIEILNAYNQPFLANISQGQRQVLSLSFITALAQVAGGKTSLEMPLLMDTPFGRLSSVHQQGLLEYLPKICSQWVLLVTDREYGPEEQALFRQSNAIGRSYRLTSTEPGVTLIEEVNSQALVKG</sequence>
<dbReference type="Gene3D" id="3.40.50.300">
    <property type="entry name" value="P-loop containing nucleotide triphosphate hydrolases"/>
    <property type="match status" value="2"/>
</dbReference>
<organism evidence="5 6">
    <name type="scientific">Pullulanibacillus pueri</name>
    <dbReference type="NCBI Taxonomy" id="1437324"/>
    <lineage>
        <taxon>Bacteria</taxon>
        <taxon>Bacillati</taxon>
        <taxon>Bacillota</taxon>
        <taxon>Bacilli</taxon>
        <taxon>Bacillales</taxon>
        <taxon>Sporolactobacillaceae</taxon>
        <taxon>Pullulanibacillus</taxon>
    </lineage>
</organism>
<comment type="subunit">
    <text evidence="2">Heterodimer of SbcC and SbcD.</text>
</comment>
<keyword evidence="6" id="KW-1185">Reference proteome</keyword>
<feature type="coiled-coil region" evidence="4">
    <location>
        <begin position="399"/>
        <end position="476"/>
    </location>
</feature>
<keyword evidence="5" id="KW-0547">Nucleotide-binding</keyword>
<evidence type="ECO:0000313" key="6">
    <source>
        <dbReference type="Proteomes" id="UP000656813"/>
    </source>
</evidence>
<dbReference type="Proteomes" id="UP000656813">
    <property type="component" value="Unassembled WGS sequence"/>
</dbReference>
<proteinExistence type="inferred from homology"/>
<dbReference type="AlphaFoldDB" id="A0A8J3EKI2"/>
<comment type="similarity">
    <text evidence="1">Belongs to the SMC family. SbcC subfamily.</text>
</comment>
<reference evidence="5" key="2">
    <citation type="submission" date="2020-09" db="EMBL/GenBank/DDBJ databases">
        <authorList>
            <person name="Sun Q."/>
            <person name="Zhou Y."/>
        </authorList>
    </citation>
    <scope>NUCLEOTIDE SEQUENCE</scope>
    <source>
        <strain evidence="5">CGMCC 1.12777</strain>
    </source>
</reference>
<name>A0A8J3EKI2_9BACL</name>